<evidence type="ECO:0000259" key="8">
    <source>
        <dbReference type="PROSITE" id="PS50048"/>
    </source>
</evidence>
<dbReference type="InterPro" id="IPR036864">
    <property type="entry name" value="Zn2-C6_fun-type_DNA-bd_sf"/>
</dbReference>
<keyword evidence="5" id="KW-0539">Nucleus</keyword>
<proteinExistence type="predicted"/>
<feature type="region of interest" description="Disordered" evidence="6">
    <location>
        <begin position="50"/>
        <end position="71"/>
    </location>
</feature>
<evidence type="ECO:0000259" key="7">
    <source>
        <dbReference type="PROSITE" id="PS50017"/>
    </source>
</evidence>
<keyword evidence="2" id="KW-0805">Transcription regulation</keyword>
<dbReference type="PROSITE" id="PS50048">
    <property type="entry name" value="ZN2_CY6_FUNGAL_2"/>
    <property type="match status" value="1"/>
</dbReference>
<evidence type="ECO:0000256" key="5">
    <source>
        <dbReference type="ARBA" id="ARBA00023242"/>
    </source>
</evidence>
<evidence type="ECO:0000256" key="1">
    <source>
        <dbReference type="ARBA" id="ARBA00022723"/>
    </source>
</evidence>
<reference evidence="9 10" key="1">
    <citation type="submission" date="2024-07" db="EMBL/GenBank/DDBJ databases">
        <title>Section-level genome sequencing and comparative genomics of Aspergillus sections Usti and Cavernicolus.</title>
        <authorList>
            <consortium name="Lawrence Berkeley National Laboratory"/>
            <person name="Nybo J.L."/>
            <person name="Vesth T.C."/>
            <person name="Theobald S."/>
            <person name="Frisvad J.C."/>
            <person name="Larsen T.O."/>
            <person name="Kjaerboelling I."/>
            <person name="Rothschild-Mancinelli K."/>
            <person name="Lyhne E.K."/>
            <person name="Kogle M.E."/>
            <person name="Barry K."/>
            <person name="Clum A."/>
            <person name="Na H."/>
            <person name="Ledsgaard L."/>
            <person name="Lin J."/>
            <person name="Lipzen A."/>
            <person name="Kuo A."/>
            <person name="Riley R."/>
            <person name="Mondo S."/>
            <person name="Labutti K."/>
            <person name="Haridas S."/>
            <person name="Pangalinan J."/>
            <person name="Salamov A.A."/>
            <person name="Simmons B.A."/>
            <person name="Magnuson J.K."/>
            <person name="Chen J."/>
            <person name="Drula E."/>
            <person name="Henrissat B."/>
            <person name="Wiebenga A."/>
            <person name="Lubbers R.J."/>
            <person name="Gomes A.C."/>
            <person name="Makela M.R."/>
            <person name="Stajich J."/>
            <person name="Grigoriev I.V."/>
            <person name="Mortensen U.H."/>
            <person name="De Vries R.P."/>
            <person name="Baker S.E."/>
            <person name="Andersen M.R."/>
        </authorList>
    </citation>
    <scope>NUCLEOTIDE SEQUENCE [LARGE SCALE GENOMIC DNA]</scope>
    <source>
        <strain evidence="9 10">CBS 588.65</strain>
    </source>
</reference>
<feature type="domain" description="Zn(2)-C6 fungal-type" evidence="8">
    <location>
        <begin position="13"/>
        <end position="43"/>
    </location>
</feature>
<evidence type="ECO:0000256" key="2">
    <source>
        <dbReference type="ARBA" id="ARBA00023015"/>
    </source>
</evidence>
<keyword evidence="10" id="KW-1185">Reference proteome</keyword>
<dbReference type="Pfam" id="PF08493">
    <property type="entry name" value="AflR"/>
    <property type="match status" value="1"/>
</dbReference>
<dbReference type="InterPro" id="IPR001138">
    <property type="entry name" value="Zn2Cys6_DnaBD"/>
</dbReference>
<dbReference type="SMART" id="SM00066">
    <property type="entry name" value="GAL4"/>
    <property type="match status" value="1"/>
</dbReference>
<gene>
    <name evidence="9" type="ORF">BJX63DRAFT_436419</name>
</gene>
<dbReference type="EMBL" id="JBFXLT010000121">
    <property type="protein sequence ID" value="KAL2808097.1"/>
    <property type="molecule type" value="Genomic_DNA"/>
</dbReference>
<dbReference type="Pfam" id="PF00172">
    <property type="entry name" value="Zn_clus"/>
    <property type="match status" value="1"/>
</dbReference>
<accession>A0ABR4GY55</accession>
<protein>
    <recommendedName>
        <fullName evidence="11">Zn(2)-C6 fungal-type domain-containing protein</fullName>
    </recommendedName>
</protein>
<keyword evidence="1" id="KW-0479">Metal-binding</keyword>
<dbReference type="PANTHER" id="PTHR31069">
    <property type="entry name" value="OLEATE-ACTIVATED TRANSCRIPTION FACTOR 1-RELATED"/>
    <property type="match status" value="1"/>
</dbReference>
<dbReference type="Gene3D" id="4.10.240.10">
    <property type="entry name" value="Zn(2)-C6 fungal-type DNA-binding domain"/>
    <property type="match status" value="1"/>
</dbReference>
<dbReference type="InterPro" id="IPR000488">
    <property type="entry name" value="Death_dom"/>
</dbReference>
<keyword evidence="3" id="KW-0238">DNA-binding</keyword>
<organism evidence="9 10">
    <name type="scientific">Aspergillus granulosus</name>
    <dbReference type="NCBI Taxonomy" id="176169"/>
    <lineage>
        <taxon>Eukaryota</taxon>
        <taxon>Fungi</taxon>
        <taxon>Dikarya</taxon>
        <taxon>Ascomycota</taxon>
        <taxon>Pezizomycotina</taxon>
        <taxon>Eurotiomycetes</taxon>
        <taxon>Eurotiomycetidae</taxon>
        <taxon>Eurotiales</taxon>
        <taxon>Aspergillaceae</taxon>
        <taxon>Aspergillus</taxon>
        <taxon>Aspergillus subgen. Nidulantes</taxon>
    </lineage>
</organism>
<comment type="caution">
    <text evidence="9">The sequence shown here is derived from an EMBL/GenBank/DDBJ whole genome shotgun (WGS) entry which is preliminary data.</text>
</comment>
<evidence type="ECO:0000256" key="4">
    <source>
        <dbReference type="ARBA" id="ARBA00023163"/>
    </source>
</evidence>
<dbReference type="CDD" id="cd00067">
    <property type="entry name" value="GAL4"/>
    <property type="match status" value="1"/>
</dbReference>
<evidence type="ECO:0008006" key="11">
    <source>
        <dbReference type="Google" id="ProtNLM"/>
    </source>
</evidence>
<feature type="region of interest" description="Disordered" evidence="6">
    <location>
        <begin position="290"/>
        <end position="317"/>
    </location>
</feature>
<name>A0ABR4GY55_9EURO</name>
<dbReference type="PANTHER" id="PTHR31069:SF31">
    <property type="entry name" value="MONODICTYPHENONE CLUSTER TRANSCRIPTION FACTOR-RELATED"/>
    <property type="match status" value="1"/>
</dbReference>
<feature type="domain" description="Death" evidence="7">
    <location>
        <begin position="360"/>
        <end position="414"/>
    </location>
</feature>
<evidence type="ECO:0000256" key="3">
    <source>
        <dbReference type="ARBA" id="ARBA00023125"/>
    </source>
</evidence>
<dbReference type="PRINTS" id="PR00755">
    <property type="entry name" value="AFLATOXINBRP"/>
</dbReference>
<evidence type="ECO:0000256" key="6">
    <source>
        <dbReference type="SAM" id="MobiDB-lite"/>
    </source>
</evidence>
<dbReference type="InterPro" id="IPR050675">
    <property type="entry name" value="OAF3"/>
</dbReference>
<dbReference type="InterPro" id="IPR013700">
    <property type="entry name" value="AflR"/>
</dbReference>
<dbReference type="Proteomes" id="UP001610334">
    <property type="component" value="Unassembled WGS sequence"/>
</dbReference>
<sequence>MLKPAGQPKLRSSCDRCGAAKVKCDRKQPECGRCVSYGMTCVYGVSRKMGKPPRRPSLSQTLGSPHTVPTGGNMDVCRESGSPSNGGITMDLEQFSIMSDLSPSASWNAMDYQTPCPSDNLERSLKLFDEFYNDLSGPLLLDNFPIPAAEHPSSPLYASASSDNPCPRSTPPSYKFVDTFDPAATPIPNSGIHDCARDANEILHSLSCLNIDAVPPDSHLPTPPTSASSTTHAVESRIPLDRLLLLNRDAAERLVPLLSCHCARSPHLALQYASIISRMLTWYQRAAGCAQTPRQSPPPASTTGTRNAGSSAIGTPIRSPGLSVAPARMAVGTFSVDDSRLQKAMRMQLLSGEVRRVGDLIEQLGLDEPDTRCTSDESAFGDVESLYQSLTVWLKRDYSRIINMLKANLREINM</sequence>
<dbReference type="SUPFAM" id="SSF57701">
    <property type="entry name" value="Zn2/Cys6 DNA-binding domain"/>
    <property type="match status" value="1"/>
</dbReference>
<keyword evidence="4" id="KW-0804">Transcription</keyword>
<dbReference type="PROSITE" id="PS50017">
    <property type="entry name" value="DEATH_DOMAIN"/>
    <property type="match status" value="1"/>
</dbReference>
<evidence type="ECO:0000313" key="9">
    <source>
        <dbReference type="EMBL" id="KAL2808097.1"/>
    </source>
</evidence>
<feature type="compositionally biased region" description="Polar residues" evidence="6">
    <location>
        <begin position="301"/>
        <end position="313"/>
    </location>
</feature>
<evidence type="ECO:0000313" key="10">
    <source>
        <dbReference type="Proteomes" id="UP001610334"/>
    </source>
</evidence>